<proteinExistence type="predicted"/>
<evidence type="ECO:0000313" key="3">
    <source>
        <dbReference type="EMBL" id="TQM98859.1"/>
    </source>
</evidence>
<dbReference type="Pfam" id="PF11303">
    <property type="entry name" value="DUF3105"/>
    <property type="match status" value="1"/>
</dbReference>
<organism evidence="3 4">
    <name type="scientific">Microbacterium lacticum</name>
    <dbReference type="NCBI Taxonomy" id="33885"/>
    <lineage>
        <taxon>Bacteria</taxon>
        <taxon>Bacillati</taxon>
        <taxon>Actinomycetota</taxon>
        <taxon>Actinomycetes</taxon>
        <taxon>Micrococcales</taxon>
        <taxon>Microbacteriaceae</taxon>
        <taxon>Microbacterium</taxon>
    </lineage>
</organism>
<accession>A0A4Y3UNR4</accession>
<feature type="region of interest" description="Disordered" evidence="1">
    <location>
        <begin position="1"/>
        <end position="32"/>
    </location>
</feature>
<comment type="caution">
    <text evidence="3">The sequence shown here is derived from an EMBL/GenBank/DDBJ whole genome shotgun (WGS) entry which is preliminary data.</text>
</comment>
<keyword evidence="2" id="KW-0812">Transmembrane</keyword>
<keyword evidence="4" id="KW-1185">Reference proteome</keyword>
<evidence type="ECO:0000256" key="2">
    <source>
        <dbReference type="SAM" id="Phobius"/>
    </source>
</evidence>
<sequence>MLSSRSADRTRAEITHMTPTSSGTRQSGNPATQAAIDLTVKQQREQQKQQKLAEYERQLARRRRGRLTWWIVGSAAGLVVIALIAASIIFTPKPATYDAGGTGAEIEGVETFTNETQHVEGAVDYPQNPPAGGPHNQYWLNCGVYDQPQQNENAVHSLEHGAVWVTYDASRVSGDELATLTSHLPSSYAILSPYEGLPSPIVLSAWNAQLKLDSASDPRIGEFFEEYWRSQNVPEPGAACTGAIDGPGKTS</sequence>
<gene>
    <name evidence="3" type="ORF">FHX68_1574</name>
</gene>
<dbReference type="InterPro" id="IPR021454">
    <property type="entry name" value="DUF3105"/>
</dbReference>
<dbReference type="Proteomes" id="UP000319804">
    <property type="component" value="Unassembled WGS sequence"/>
</dbReference>
<reference evidence="3 4" key="1">
    <citation type="submission" date="2019-06" db="EMBL/GenBank/DDBJ databases">
        <title>Sequencing the genomes of 1000 actinobacteria strains.</title>
        <authorList>
            <person name="Klenk H.-P."/>
        </authorList>
    </citation>
    <scope>NUCLEOTIDE SEQUENCE [LARGE SCALE GENOMIC DNA]</scope>
    <source>
        <strain evidence="3 4">DSM 20427</strain>
    </source>
</reference>
<name>A0A4Y3UNR4_9MICO</name>
<keyword evidence="2" id="KW-0472">Membrane</keyword>
<dbReference type="EMBL" id="VFPS01000002">
    <property type="protein sequence ID" value="TQM98859.1"/>
    <property type="molecule type" value="Genomic_DNA"/>
</dbReference>
<evidence type="ECO:0000313" key="4">
    <source>
        <dbReference type="Proteomes" id="UP000319804"/>
    </source>
</evidence>
<dbReference type="AlphaFoldDB" id="A0A4Y3UNR4"/>
<protein>
    <submittedName>
        <fullName evidence="3">Uncharacterized protein DUF3105</fullName>
    </submittedName>
</protein>
<feature type="compositionally biased region" description="Polar residues" evidence="1">
    <location>
        <begin position="17"/>
        <end position="32"/>
    </location>
</feature>
<feature type="transmembrane region" description="Helical" evidence="2">
    <location>
        <begin position="67"/>
        <end position="90"/>
    </location>
</feature>
<evidence type="ECO:0000256" key="1">
    <source>
        <dbReference type="SAM" id="MobiDB-lite"/>
    </source>
</evidence>
<feature type="compositionally biased region" description="Basic and acidic residues" evidence="1">
    <location>
        <begin position="1"/>
        <end position="14"/>
    </location>
</feature>
<keyword evidence="2" id="KW-1133">Transmembrane helix</keyword>